<dbReference type="InterPro" id="IPR016039">
    <property type="entry name" value="Thiolase-like"/>
</dbReference>
<reference evidence="2" key="1">
    <citation type="submission" date="2021-10" db="EMBL/GenBank/DDBJ databases">
        <title>Streptomyces nigrumlapis sp.nov.,an antimicrobial producing actinobacterium isolated from Black Gobi rocks.</title>
        <authorList>
            <person name="Wen Y."/>
            <person name="Zhang W."/>
            <person name="Liu X.G."/>
        </authorList>
    </citation>
    <scope>NUCLEOTIDE SEQUENCE</scope>
    <source>
        <strain evidence="2">ST13-2-2</strain>
    </source>
</reference>
<accession>A0ABY4M8M2</accession>
<dbReference type="Gene3D" id="3.40.47.10">
    <property type="match status" value="1"/>
</dbReference>
<dbReference type="RefSeq" id="WP_248865011.1">
    <property type="nucleotide sequence ID" value="NZ_CP086322.1"/>
</dbReference>
<evidence type="ECO:0000313" key="2">
    <source>
        <dbReference type="EMBL" id="UQA94131.1"/>
    </source>
</evidence>
<evidence type="ECO:0000313" key="3">
    <source>
        <dbReference type="Proteomes" id="UP000830115"/>
    </source>
</evidence>
<sequence>MPTLRAACAVVSPPRRPYDDDPSTLSYYRDLVEPFGLEVEEDLLRAGPNVGHRDLIDRLVTTGDIGDSTPDLVIVTQALPDVTPFTAISPYLDRQLGGHATNFGIHQQGLAAPFTALRVISAFQRAGRSREAVLAVLEQTTLPTRLPLVHDNHLVDSGVMLLFGQEGGPRVTGVEAVSATEPVAVRIGGVVDKEPDGTLVVAGPWLDTAALADVRHHYQASGGTYCTSVWLALARHWRSWQQEYTTVVLCDTDPRSGDSHLAVLRSHDHGTLPEPAGEGRRRR</sequence>
<evidence type="ECO:0000256" key="1">
    <source>
        <dbReference type="SAM" id="MobiDB-lite"/>
    </source>
</evidence>
<proteinExistence type="predicted"/>
<dbReference type="Proteomes" id="UP000830115">
    <property type="component" value="Chromosome"/>
</dbReference>
<feature type="region of interest" description="Disordered" evidence="1">
    <location>
        <begin position="263"/>
        <end position="283"/>
    </location>
</feature>
<name>A0ABY4M8M2_9ACTN</name>
<gene>
    <name evidence="2" type="ORF">K9S39_21640</name>
</gene>
<keyword evidence="3" id="KW-1185">Reference proteome</keyword>
<protein>
    <submittedName>
        <fullName evidence="2">Uncharacterized protein</fullName>
    </submittedName>
</protein>
<organism evidence="2 3">
    <name type="scientific">Streptomyces halobius</name>
    <dbReference type="NCBI Taxonomy" id="2879846"/>
    <lineage>
        <taxon>Bacteria</taxon>
        <taxon>Bacillati</taxon>
        <taxon>Actinomycetota</taxon>
        <taxon>Actinomycetes</taxon>
        <taxon>Kitasatosporales</taxon>
        <taxon>Streptomycetaceae</taxon>
        <taxon>Streptomyces</taxon>
    </lineage>
</organism>
<dbReference type="EMBL" id="CP086322">
    <property type="protein sequence ID" value="UQA94131.1"/>
    <property type="molecule type" value="Genomic_DNA"/>
</dbReference>